<gene>
    <name evidence="3" type="ORF">TGDOM2_286070</name>
</gene>
<organism evidence="3 4">
    <name type="scientific">Toxoplasma gondii GAB2-2007-GAL-DOM2</name>
    <dbReference type="NCBI Taxonomy" id="1130820"/>
    <lineage>
        <taxon>Eukaryota</taxon>
        <taxon>Sar</taxon>
        <taxon>Alveolata</taxon>
        <taxon>Apicomplexa</taxon>
        <taxon>Conoidasida</taxon>
        <taxon>Coccidia</taxon>
        <taxon>Eucoccidiorida</taxon>
        <taxon>Eimeriorina</taxon>
        <taxon>Sarcocystidae</taxon>
        <taxon>Toxoplasma</taxon>
    </lineage>
</organism>
<proteinExistence type="inferred from homology"/>
<dbReference type="PANTHER" id="PTHR28627">
    <property type="entry name" value="CYTOCHROME C OXIDASE ASSEMBLY FACTOR 5"/>
    <property type="match status" value="1"/>
</dbReference>
<evidence type="ECO:0000313" key="3">
    <source>
        <dbReference type="EMBL" id="KFG40028.1"/>
    </source>
</evidence>
<name>A0A086K6L0_TOXGO</name>
<protein>
    <submittedName>
        <fullName evidence="3">Cytochrome C family oxidase assembly protein PET191</fullName>
    </submittedName>
</protein>
<dbReference type="GO" id="GO:0033617">
    <property type="term" value="P:mitochondrial respiratory chain complex IV assembly"/>
    <property type="evidence" value="ECO:0007669"/>
    <property type="project" value="TreeGrafter"/>
</dbReference>
<comment type="caution">
    <text evidence="3">The sequence shown here is derived from an EMBL/GenBank/DDBJ whole genome shotgun (WGS) entry which is preliminary data.</text>
</comment>
<dbReference type="EMBL" id="AHZU02000799">
    <property type="protein sequence ID" value="KFG40028.1"/>
    <property type="molecule type" value="Genomic_DNA"/>
</dbReference>
<dbReference type="AlphaFoldDB" id="A0A086K6L0"/>
<keyword evidence="2" id="KW-1015">Disulfide bond</keyword>
<dbReference type="OrthoDB" id="282149at2759"/>
<comment type="similarity">
    <text evidence="1">Belongs to the PET191 family.</text>
</comment>
<evidence type="ECO:0000313" key="4">
    <source>
        <dbReference type="Proteomes" id="UP000028837"/>
    </source>
</evidence>
<accession>A0A086K6L0</accession>
<dbReference type="VEuPathDB" id="ToxoDB:TGDOM2_286070"/>
<evidence type="ECO:0000256" key="1">
    <source>
        <dbReference type="ARBA" id="ARBA00007785"/>
    </source>
</evidence>
<reference evidence="3 4" key="1">
    <citation type="submission" date="2014-02" db="EMBL/GenBank/DDBJ databases">
        <authorList>
            <person name="Sibley D."/>
            <person name="Venepally P."/>
            <person name="Karamycheva S."/>
            <person name="Hadjithomas M."/>
            <person name="Khan A."/>
            <person name="Brunk B."/>
            <person name="Roos D."/>
            <person name="Caler E."/>
            <person name="Lorenzi H."/>
        </authorList>
    </citation>
    <scope>NUCLEOTIDE SEQUENCE [LARGE SCALE GENOMIC DNA]</scope>
    <source>
        <strain evidence="3 4">GAB2-2007-GAL-DOM2</strain>
    </source>
</reference>
<evidence type="ECO:0000256" key="2">
    <source>
        <dbReference type="ARBA" id="ARBA00023157"/>
    </source>
</evidence>
<dbReference type="InterPro" id="IPR018793">
    <property type="entry name" value="Cyt_c_oxidase_assmbl_Pet191"/>
</dbReference>
<sequence>MSLPVSEDKPYRQASNSCKRLYEEMIACYQKSPCMQSGEFTFEQCRHSEDPRQVTAHCITLRKAYGQCRRNLLNPQLRMRGNMVGS</sequence>
<dbReference type="Pfam" id="PF10203">
    <property type="entry name" value="Pet191_N"/>
    <property type="match status" value="1"/>
</dbReference>
<dbReference type="Proteomes" id="UP000028837">
    <property type="component" value="Unassembled WGS sequence"/>
</dbReference>
<dbReference type="GO" id="GO:0005739">
    <property type="term" value="C:mitochondrion"/>
    <property type="evidence" value="ECO:0007669"/>
    <property type="project" value="TreeGrafter"/>
</dbReference>
<dbReference type="PANTHER" id="PTHR28627:SF1">
    <property type="entry name" value="CYTOCHROME C OXIDASE ASSEMBLY FACTOR 5"/>
    <property type="match status" value="1"/>
</dbReference>